<dbReference type="RefSeq" id="XP_066692479.1">
    <property type="nucleotide sequence ID" value="XM_066851390.1"/>
</dbReference>
<gene>
    <name evidence="2" type="ORF">PG986_015168</name>
</gene>
<organism evidence="2 3">
    <name type="scientific">Apiospora aurea</name>
    <dbReference type="NCBI Taxonomy" id="335848"/>
    <lineage>
        <taxon>Eukaryota</taxon>
        <taxon>Fungi</taxon>
        <taxon>Dikarya</taxon>
        <taxon>Ascomycota</taxon>
        <taxon>Pezizomycotina</taxon>
        <taxon>Sordariomycetes</taxon>
        <taxon>Xylariomycetidae</taxon>
        <taxon>Amphisphaeriales</taxon>
        <taxon>Apiosporaceae</taxon>
        <taxon>Apiospora</taxon>
    </lineage>
</organism>
<evidence type="ECO:0008006" key="4">
    <source>
        <dbReference type="Google" id="ProtNLM"/>
    </source>
</evidence>
<reference evidence="2 3" key="1">
    <citation type="submission" date="2023-01" db="EMBL/GenBank/DDBJ databases">
        <title>Analysis of 21 Apiospora genomes using comparative genomics revels a genus with tremendous synthesis potential of carbohydrate active enzymes and secondary metabolites.</title>
        <authorList>
            <person name="Sorensen T."/>
        </authorList>
    </citation>
    <scope>NUCLEOTIDE SEQUENCE [LARGE SCALE GENOMIC DNA]</scope>
    <source>
        <strain evidence="2 3">CBS 24483</strain>
    </source>
</reference>
<feature type="compositionally biased region" description="Acidic residues" evidence="1">
    <location>
        <begin position="413"/>
        <end position="427"/>
    </location>
</feature>
<dbReference type="Gene3D" id="1.25.40.20">
    <property type="entry name" value="Ankyrin repeat-containing domain"/>
    <property type="match status" value="1"/>
</dbReference>
<dbReference type="SUPFAM" id="SSF48403">
    <property type="entry name" value="Ankyrin repeat"/>
    <property type="match status" value="1"/>
</dbReference>
<feature type="compositionally biased region" description="Pro residues" evidence="1">
    <location>
        <begin position="434"/>
        <end position="443"/>
    </location>
</feature>
<protein>
    <recommendedName>
        <fullName evidence="4">Ankyrin repeat protein</fullName>
    </recommendedName>
</protein>
<evidence type="ECO:0000313" key="2">
    <source>
        <dbReference type="EMBL" id="KAK7936730.1"/>
    </source>
</evidence>
<dbReference type="InterPro" id="IPR036770">
    <property type="entry name" value="Ankyrin_rpt-contain_sf"/>
</dbReference>
<keyword evidence="3" id="KW-1185">Reference proteome</keyword>
<sequence>MASPERLGISRLNLACLEGDLEKVVSTVQTQPESVEQTTPDRMTPLMFASVMGHYEIVKYLIVVKSAKLQKTDINDMKAIDFARDNDFTRSIREEYVEAGLGKINKLAALNRHEIMGLLESPARRTILKNQHRRGGDLKYHDYKLAKIGTKIGIYGLVGMAETGMSLTRNKTIGMIMPVGDDLPILSLFDFAEHAEDADVPGPTFYATSGWKEDDRRDPQVVDSEKWCSVAHQLASRRVGHRFKTGQRDNGALPASEIQKGRGAACHVEILLSTMYAFSLCEAHLYRRPGQSEEDHVRELLFRLEKIRDMNLGKRRYMVIYIDSYPCRSCIEYVEALGELTGLWMRIRSGCGMGPPLRLGGNRRDVYGEVFDDEDAQRAELEAAMRADPNLMDGHRYRMEQEDTAAAPSGPEETPELDEEDDDDDSPAPEVLFTPPPEPPQHVPPNGNTPLQLSFRNRLNKFVCQPQVQRSLPPRRQPRYIPSIVPNPLDFKPFPPTPVLHDPFMSRAITDSGDNTVIESMEVDDEEEESPVYTNSQFRVSDAWIGRE</sequence>
<dbReference type="EMBL" id="JAQQWE010000011">
    <property type="protein sequence ID" value="KAK7936730.1"/>
    <property type="molecule type" value="Genomic_DNA"/>
</dbReference>
<dbReference type="Proteomes" id="UP001391051">
    <property type="component" value="Unassembled WGS sequence"/>
</dbReference>
<dbReference type="Pfam" id="PF00023">
    <property type="entry name" value="Ank"/>
    <property type="match status" value="1"/>
</dbReference>
<dbReference type="GeneID" id="92084452"/>
<evidence type="ECO:0000256" key="1">
    <source>
        <dbReference type="SAM" id="MobiDB-lite"/>
    </source>
</evidence>
<comment type="caution">
    <text evidence="2">The sequence shown here is derived from an EMBL/GenBank/DDBJ whole genome shotgun (WGS) entry which is preliminary data.</text>
</comment>
<name>A0ABR1PRS3_9PEZI</name>
<dbReference type="InterPro" id="IPR002110">
    <property type="entry name" value="Ankyrin_rpt"/>
</dbReference>
<evidence type="ECO:0000313" key="3">
    <source>
        <dbReference type="Proteomes" id="UP001391051"/>
    </source>
</evidence>
<accession>A0ABR1PRS3</accession>
<proteinExistence type="predicted"/>
<feature type="region of interest" description="Disordered" evidence="1">
    <location>
        <begin position="401"/>
        <end position="453"/>
    </location>
</feature>